<dbReference type="InterPro" id="IPR026123">
    <property type="entry name" value="STIL"/>
</dbReference>
<sequence>MMITKARATSRFTKVARNGPRDPGGFSLPERRMDPRLLSSHRPGPLGFPRSRCVLWDPTPAGDRTCLHLSHYRNPKLLVTEKAVRLAYRHARQSAKSVLPCFLLGTLAVDEDEKGVTLTVDRFDPGREVPGSPGPAPSAPLPGDFLVPCSVSSRGSTLGEVVVHSADDFSAAFKGLQRHLSSRDSLNACQLLCLRAHVRCSQVLDRLELDFRWAAVTVADTFDCTPVKPIPIIPTALARNLTTYLNLAQIQGTWKCGFLTMDETRKLLLLLESDPKVYTLPLVGIWLAGITHVYSPQVWACCLRYTLSSSIQERVLSESGSFVIVLYSLTHPEPEFYECVPQKGHSGPTFQLLTSNETFHLFQDVEPSDRHPIPFELSAGGRDAEGELFRRVSESLLAVSCSQKASPGPLSVSDQDSGMEDEDLSPRPMPSPHPVGQQGTKICPSVPELSLVLDGSFLDSAPAPNHLVGPNPPSPPSSLPLPGFSGPQCQQFSEERPSWGPGPGGPWRGPTGQTGPGSPPPPTPRVKQPPPRPPTWKRGVPRGRQIPGAPSSPLTPIARPPADLAGLPPGGPPVEAGSRPHQDLARHRGGESFGRGRRASCPRPLSTGRRPLPRGPGPLSPTPDWPITGPPSPSGHLLDVCGCCRCHGPAMGRPGAWRGAGGAGGWQAQGVRSEALPEVWSETPAEVWSEAPVENAGSPPRPGTGCLLPLACNPRSPPGRGLQRGGGPSSPAGAFSFPPPCATCAPSPRRASADGMMGLSPEAFRMLTEQDRQLKLLQAQIERLLAAQTFLAGPPAAGHQPGAASAPTATRASPELRVRETVSIAVSTGTSLLWQAPCGGPEAAHPGDQRDASVQSQDCSIVLDADRARASHDPDPGGSGGVSGEETSLSPGAVGCSSMAGEDPGPTTLPGLPSGESVSACLRAGPAEDTGNPPAPANGAEVQLAQEAGGGRPSTPPESQQLYQDLLGQVKHLLKASSEESTHPCPEAESACQDGVPSGSRSGTEQRSDDPSEKDRDGVLSATLKQLRSLGVTLDSPSHVRQSEARVEHASVLACISPAAVLSGLNYVSFSNVGVSGLHPSGADLSMEANAIALKYLSESQLAQLSFGRAAPDAAPGSPVAPGPTDWSLLGLGAISPSNMSFATRTYMKRYGLLQGDCGDCSDRGDWELRPPADTGGRPGAAPRQPGGPADPSGADPCSPPQPDAPVLRNITNGAGRPKGPPGATDWLPGSRAGLLAGKVAFTRHPDQENQREPALFPDGPQASGTFRHMDSMNSVGTFLDIGRLRQLPKLF</sequence>
<dbReference type="Proteomes" id="UP000002279">
    <property type="component" value="Chromosome 18"/>
</dbReference>
<feature type="compositionally biased region" description="Basic and acidic residues" evidence="1">
    <location>
        <begin position="1004"/>
        <end position="1017"/>
    </location>
</feature>
<keyword evidence="5" id="KW-1185">Reference proteome</keyword>
<dbReference type="GO" id="GO:0007052">
    <property type="term" value="P:mitotic spindle organization"/>
    <property type="evidence" value="ECO:0000318"/>
    <property type="project" value="GO_Central"/>
</dbReference>
<dbReference type="InterPro" id="IPR057655">
    <property type="entry name" value="STIL_CC"/>
</dbReference>
<dbReference type="Bgee" id="ENSOANG00000002942">
    <property type="expression patterns" value="Expressed in testis and 4 other cell types or tissues"/>
</dbReference>
<evidence type="ECO:0000259" key="2">
    <source>
        <dbReference type="Pfam" id="PF15253"/>
    </source>
</evidence>
<gene>
    <name evidence="4" type="primary">STIL</name>
</gene>
<dbReference type="GO" id="GO:0031023">
    <property type="term" value="P:microtubule organizing center organization"/>
    <property type="evidence" value="ECO:0000318"/>
    <property type="project" value="GO_Central"/>
</dbReference>
<dbReference type="InParanoid" id="F7A9I3"/>
<feature type="compositionally biased region" description="Low complexity" evidence="1">
    <location>
        <begin position="795"/>
        <end position="813"/>
    </location>
</feature>
<dbReference type="Pfam" id="PF25775">
    <property type="entry name" value="CC_STIL"/>
    <property type="match status" value="1"/>
</dbReference>
<feature type="region of interest" description="Disordered" evidence="1">
    <location>
        <begin position="977"/>
        <end position="1017"/>
    </location>
</feature>
<feature type="region of interest" description="Disordered" evidence="1">
    <location>
        <begin position="463"/>
        <end position="631"/>
    </location>
</feature>
<feature type="compositionally biased region" description="Low complexity" evidence="1">
    <location>
        <begin position="1180"/>
        <end position="1197"/>
    </location>
</feature>
<dbReference type="PANTHER" id="PTHR15128">
    <property type="entry name" value="TAL1 SCL INTERRUPTING LOCUS"/>
    <property type="match status" value="1"/>
</dbReference>
<dbReference type="FunCoup" id="F7A9I3">
    <property type="interactions" value="1123"/>
</dbReference>
<proteinExistence type="predicted"/>
<dbReference type="GeneTree" id="ENSGT00390000007310"/>
<dbReference type="Ensembl" id="ENSOANT00000004675.3">
    <property type="protein sequence ID" value="ENSOANP00000004674.3"/>
    <property type="gene ID" value="ENSOANG00000002942.3"/>
</dbReference>
<feature type="region of interest" description="Disordered" evidence="1">
    <location>
        <begin position="868"/>
        <end position="939"/>
    </location>
</feature>
<feature type="compositionally biased region" description="Pro residues" evidence="1">
    <location>
        <begin position="470"/>
        <end position="479"/>
    </location>
</feature>
<dbReference type="STRING" id="9258.ENSOANP00000004674"/>
<feature type="region of interest" description="Disordered" evidence="1">
    <location>
        <begin position="1165"/>
        <end position="1231"/>
    </location>
</feature>
<protein>
    <submittedName>
        <fullName evidence="4">STIL centriolar assembly protein</fullName>
    </submittedName>
</protein>
<dbReference type="Pfam" id="PF15253">
    <property type="entry name" value="STIL_N"/>
    <property type="match status" value="1"/>
</dbReference>
<dbReference type="PANTHER" id="PTHR15128:SF0">
    <property type="entry name" value="SCL-INTERRUPTING LOCUS PROTEIN"/>
    <property type="match status" value="1"/>
</dbReference>
<dbReference type="OMA" id="CKCGYLT"/>
<organism evidence="4 5">
    <name type="scientific">Ornithorhynchus anatinus</name>
    <name type="common">Duckbill platypus</name>
    <dbReference type="NCBI Taxonomy" id="9258"/>
    <lineage>
        <taxon>Eukaryota</taxon>
        <taxon>Metazoa</taxon>
        <taxon>Chordata</taxon>
        <taxon>Craniata</taxon>
        <taxon>Vertebrata</taxon>
        <taxon>Euteleostomi</taxon>
        <taxon>Mammalia</taxon>
        <taxon>Monotremata</taxon>
        <taxon>Ornithorhynchidae</taxon>
        <taxon>Ornithorhynchus</taxon>
    </lineage>
</organism>
<dbReference type="InterPro" id="IPR058559">
    <property type="entry name" value="PRM_STIL"/>
</dbReference>
<dbReference type="Pfam" id="PF26399">
    <property type="entry name" value="PRM_STIL"/>
    <property type="match status" value="1"/>
</dbReference>
<feature type="compositionally biased region" description="Pro residues" evidence="1">
    <location>
        <begin position="613"/>
        <end position="631"/>
    </location>
</feature>
<evidence type="ECO:0000313" key="5">
    <source>
        <dbReference type="Proteomes" id="UP000002279"/>
    </source>
</evidence>
<dbReference type="GO" id="GO:0005815">
    <property type="term" value="C:microtubule organizing center"/>
    <property type="evidence" value="ECO:0000318"/>
    <property type="project" value="GO_Central"/>
</dbReference>
<feature type="compositionally biased region" description="Low complexity" evidence="1">
    <location>
        <begin position="904"/>
        <end position="913"/>
    </location>
</feature>
<feature type="region of interest" description="Disordered" evidence="1">
    <location>
        <begin position="795"/>
        <end position="816"/>
    </location>
</feature>
<feature type="compositionally biased region" description="Pro residues" evidence="1">
    <location>
        <begin position="517"/>
        <end position="534"/>
    </location>
</feature>
<reference evidence="4 5" key="1">
    <citation type="journal article" date="2008" name="Nature">
        <title>Genome analysis of the platypus reveals unique signatures of evolution.</title>
        <authorList>
            <person name="Warren W.C."/>
            <person name="Hillier L.W."/>
            <person name="Marshall Graves J.A."/>
            <person name="Birney E."/>
            <person name="Ponting C.P."/>
            <person name="Grutzner F."/>
            <person name="Belov K."/>
            <person name="Miller W."/>
            <person name="Clarke L."/>
            <person name="Chinwalla A.T."/>
            <person name="Yang S.P."/>
            <person name="Heger A."/>
            <person name="Locke D.P."/>
            <person name="Miethke P."/>
            <person name="Waters P.D."/>
            <person name="Veyrunes F."/>
            <person name="Fulton L."/>
            <person name="Fulton B."/>
            <person name="Graves T."/>
            <person name="Wallis J."/>
            <person name="Puente X.S."/>
            <person name="Lopez-Otin C."/>
            <person name="Ordonez G.R."/>
            <person name="Eichler E.E."/>
            <person name="Chen L."/>
            <person name="Cheng Z."/>
            <person name="Deakin J.E."/>
            <person name="Alsop A."/>
            <person name="Thompson K."/>
            <person name="Kirby P."/>
            <person name="Papenfuss A.T."/>
            <person name="Wakefield M.J."/>
            <person name="Olender T."/>
            <person name="Lancet D."/>
            <person name="Huttley G.A."/>
            <person name="Smit A.F."/>
            <person name="Pask A."/>
            <person name="Temple-Smith P."/>
            <person name="Batzer M.A."/>
            <person name="Walker J.A."/>
            <person name="Konkel M.K."/>
            <person name="Harris R.S."/>
            <person name="Whittington C.M."/>
            <person name="Wong E.S."/>
            <person name="Gemmell N.J."/>
            <person name="Buschiazzo E."/>
            <person name="Vargas Jentzsch I.M."/>
            <person name="Merkel A."/>
            <person name="Schmitz J."/>
            <person name="Zemann A."/>
            <person name="Churakov G."/>
            <person name="Kriegs J.O."/>
            <person name="Brosius J."/>
            <person name="Murchison E.P."/>
            <person name="Sachidanandam R."/>
            <person name="Smith C."/>
            <person name="Hannon G.J."/>
            <person name="Tsend-Ayush E."/>
            <person name="McMillan D."/>
            <person name="Attenborough R."/>
            <person name="Rens W."/>
            <person name="Ferguson-Smith M."/>
            <person name="Lefevre C.M."/>
            <person name="Sharp J.A."/>
            <person name="Nicholas K.R."/>
            <person name="Ray D.A."/>
            <person name="Kube M."/>
            <person name="Reinhardt R."/>
            <person name="Pringle T.H."/>
            <person name="Taylor J."/>
            <person name="Jones R.C."/>
            <person name="Nixon B."/>
            <person name="Dacheux J.L."/>
            <person name="Niwa H."/>
            <person name="Sekita Y."/>
            <person name="Huang X."/>
            <person name="Stark A."/>
            <person name="Kheradpour P."/>
            <person name="Kellis M."/>
            <person name="Flicek P."/>
            <person name="Chen Y."/>
            <person name="Webber C."/>
            <person name="Hardison R."/>
            <person name="Nelson J."/>
            <person name="Hallsworth-Pepin K."/>
            <person name="Delehaunty K."/>
            <person name="Markovic C."/>
            <person name="Minx P."/>
            <person name="Feng Y."/>
            <person name="Kremitzki C."/>
            <person name="Mitreva M."/>
            <person name="Glasscock J."/>
            <person name="Wylie T."/>
            <person name="Wohldmann P."/>
            <person name="Thiru P."/>
            <person name="Nhan M.N."/>
            <person name="Pohl C.S."/>
            <person name="Smith S.M."/>
            <person name="Hou S."/>
            <person name="Nefedov M."/>
            <person name="de Jong P.J."/>
            <person name="Renfree M.B."/>
            <person name="Mardis E.R."/>
            <person name="Wilson R.K."/>
        </authorList>
    </citation>
    <scope>NUCLEOTIDE SEQUENCE [LARGE SCALE GENOMIC DNA]</scope>
    <source>
        <strain evidence="4 5">Glennie</strain>
    </source>
</reference>
<dbReference type="eggNOG" id="ENOG502QVJ5">
    <property type="taxonomic scope" value="Eukaryota"/>
</dbReference>
<dbReference type="GO" id="GO:0007224">
    <property type="term" value="P:smoothened signaling pathway"/>
    <property type="evidence" value="ECO:0000318"/>
    <property type="project" value="GO_Central"/>
</dbReference>
<accession>F7A9I3</accession>
<feature type="compositionally biased region" description="Basic and acidic residues" evidence="1">
    <location>
        <begin position="578"/>
        <end position="590"/>
    </location>
</feature>
<feature type="region of interest" description="Disordered" evidence="1">
    <location>
        <begin position="404"/>
        <end position="442"/>
    </location>
</feature>
<feature type="region of interest" description="Disordered" evidence="1">
    <location>
        <begin position="1"/>
        <end position="32"/>
    </location>
</feature>
<feature type="domain" description="STIL N-terminal" evidence="2">
    <location>
        <begin position="55"/>
        <end position="396"/>
    </location>
</feature>
<reference evidence="4" key="2">
    <citation type="submission" date="2025-08" db="UniProtKB">
        <authorList>
            <consortium name="Ensembl"/>
        </authorList>
    </citation>
    <scope>IDENTIFICATION</scope>
    <source>
        <strain evidence="4">Glennie</strain>
    </source>
</reference>
<dbReference type="GO" id="GO:0071539">
    <property type="term" value="P:protein localization to centrosome"/>
    <property type="evidence" value="ECO:0000318"/>
    <property type="project" value="GO_Central"/>
</dbReference>
<evidence type="ECO:0000313" key="4">
    <source>
        <dbReference type="Ensembl" id="ENSOANP00000004674.3"/>
    </source>
</evidence>
<dbReference type="HOGENOM" id="CLU_007178_0_0_1"/>
<dbReference type="InterPro" id="IPR057731">
    <property type="entry name" value="STIL_N"/>
</dbReference>
<evidence type="ECO:0000256" key="1">
    <source>
        <dbReference type="SAM" id="MobiDB-lite"/>
    </source>
</evidence>
<feature type="region of interest" description="Disordered" evidence="1">
    <location>
        <begin position="837"/>
        <end position="856"/>
    </location>
</feature>
<feature type="compositionally biased region" description="Gly residues" evidence="1">
    <location>
        <begin position="501"/>
        <end position="515"/>
    </location>
</feature>
<reference evidence="4" key="3">
    <citation type="submission" date="2025-09" db="UniProtKB">
        <authorList>
            <consortium name="Ensembl"/>
        </authorList>
    </citation>
    <scope>IDENTIFICATION</scope>
    <source>
        <strain evidence="4">Glennie</strain>
    </source>
</reference>
<feature type="region of interest" description="Disordered" evidence="1">
    <location>
        <begin position="692"/>
        <end position="734"/>
    </location>
</feature>
<name>F7A9I3_ORNAN</name>
<evidence type="ECO:0000259" key="3">
    <source>
        <dbReference type="Pfam" id="PF25775"/>
    </source>
</evidence>
<feature type="domain" description="STIL coiled coil region" evidence="3">
    <location>
        <begin position="761"/>
        <end position="789"/>
    </location>
</feature>